<proteinExistence type="predicted"/>
<evidence type="ECO:0000256" key="1">
    <source>
        <dbReference type="SAM" id="MobiDB-lite"/>
    </source>
</evidence>
<dbReference type="EnsemblProtists" id="HpaT802678">
    <property type="protein sequence ID" value="HpaP802678"/>
    <property type="gene ID" value="HpaG802678"/>
</dbReference>
<sequence length="311" mass="34983">METKMPTGPPSPTPSSALMTPRESPQGEQATPSLRGSISDSPSTANDRHEGKRRLDKARRRESRGRLLTRDPNEKPRAASAQRTASRRRKRQECAEGLKCAYDSDTPPLSSPNFTDTQRVLHPGSPPAPRTVAACAKARDEVPRVIVDSTLTVNPVCEASASHTEEIHVDAFTRPSKPAQTDAHAPKPGPLDHQRRNKRAHDPYVPRTKDQLLAVKVWLLDDYSQYLRRARLLGRGVGQVEECPIVVNEDTSACRQAYEDEFVQWITAMGYPIPAFMTSPYRLDWLALRRLRFHMAKAVADRRWDVCRHID</sequence>
<evidence type="ECO:0000313" key="2">
    <source>
        <dbReference type="EnsemblProtists" id="HpaP802678"/>
    </source>
</evidence>
<dbReference type="eggNOG" id="ENOG502SR0J">
    <property type="taxonomic scope" value="Eukaryota"/>
</dbReference>
<feature type="compositionally biased region" description="Basic residues" evidence="1">
    <location>
        <begin position="51"/>
        <end position="63"/>
    </location>
</feature>
<feature type="compositionally biased region" description="Basic and acidic residues" evidence="1">
    <location>
        <begin position="64"/>
        <end position="77"/>
    </location>
</feature>
<dbReference type="VEuPathDB" id="FungiDB:HpaG812198"/>
<dbReference type="HOGENOM" id="CLU_077825_0_0_1"/>
<dbReference type="EMBL" id="JH597989">
    <property type="status" value="NOT_ANNOTATED_CDS"/>
    <property type="molecule type" value="Genomic_DNA"/>
</dbReference>
<feature type="region of interest" description="Disordered" evidence="1">
    <location>
        <begin position="1"/>
        <end position="111"/>
    </location>
</feature>
<dbReference type="Proteomes" id="UP000011713">
    <property type="component" value="Unassembled WGS sequence"/>
</dbReference>
<dbReference type="AlphaFoldDB" id="M4B8S1"/>
<evidence type="ECO:0000313" key="3">
    <source>
        <dbReference type="Proteomes" id="UP000011713"/>
    </source>
</evidence>
<accession>M4B8S1</accession>
<dbReference type="VEuPathDB" id="FungiDB:HpaG802678"/>
<protein>
    <submittedName>
        <fullName evidence="2">Uncharacterized protein</fullName>
    </submittedName>
</protein>
<feature type="region of interest" description="Disordered" evidence="1">
    <location>
        <begin position="176"/>
        <end position="202"/>
    </location>
</feature>
<reference evidence="2" key="2">
    <citation type="submission" date="2015-06" db="UniProtKB">
        <authorList>
            <consortium name="EnsemblProtists"/>
        </authorList>
    </citation>
    <scope>IDENTIFICATION</scope>
    <source>
        <strain evidence="2">Emoy2</strain>
    </source>
</reference>
<keyword evidence="3" id="KW-1185">Reference proteome</keyword>
<dbReference type="InParanoid" id="M4B8S1"/>
<feature type="compositionally biased region" description="Polar residues" evidence="1">
    <location>
        <begin position="26"/>
        <end position="45"/>
    </location>
</feature>
<feature type="compositionally biased region" description="Basic and acidic residues" evidence="1">
    <location>
        <begin position="190"/>
        <end position="202"/>
    </location>
</feature>
<organism evidence="2 3">
    <name type="scientific">Hyaloperonospora arabidopsidis (strain Emoy2)</name>
    <name type="common">Downy mildew agent</name>
    <name type="synonym">Peronospora arabidopsidis</name>
    <dbReference type="NCBI Taxonomy" id="559515"/>
    <lineage>
        <taxon>Eukaryota</taxon>
        <taxon>Sar</taxon>
        <taxon>Stramenopiles</taxon>
        <taxon>Oomycota</taxon>
        <taxon>Peronosporomycetes</taxon>
        <taxon>Peronosporales</taxon>
        <taxon>Peronosporaceae</taxon>
        <taxon>Hyaloperonospora</taxon>
    </lineage>
</organism>
<dbReference type="EnsemblProtists" id="HpaT812198">
    <property type="protein sequence ID" value="HpaP812198"/>
    <property type="gene ID" value="HpaG812198"/>
</dbReference>
<reference evidence="3" key="1">
    <citation type="journal article" date="2010" name="Science">
        <title>Signatures of adaptation to obligate biotrophy in the Hyaloperonospora arabidopsidis genome.</title>
        <authorList>
            <person name="Baxter L."/>
            <person name="Tripathy S."/>
            <person name="Ishaque N."/>
            <person name="Boot N."/>
            <person name="Cabral A."/>
            <person name="Kemen E."/>
            <person name="Thines M."/>
            <person name="Ah-Fong A."/>
            <person name="Anderson R."/>
            <person name="Badejoko W."/>
            <person name="Bittner-Eddy P."/>
            <person name="Boore J.L."/>
            <person name="Chibucos M.C."/>
            <person name="Coates M."/>
            <person name="Dehal P."/>
            <person name="Delehaunty K."/>
            <person name="Dong S."/>
            <person name="Downton P."/>
            <person name="Dumas B."/>
            <person name="Fabro G."/>
            <person name="Fronick C."/>
            <person name="Fuerstenberg S.I."/>
            <person name="Fulton L."/>
            <person name="Gaulin E."/>
            <person name="Govers F."/>
            <person name="Hughes L."/>
            <person name="Humphray S."/>
            <person name="Jiang R.H."/>
            <person name="Judelson H."/>
            <person name="Kamoun S."/>
            <person name="Kyung K."/>
            <person name="Meijer H."/>
            <person name="Minx P."/>
            <person name="Morris P."/>
            <person name="Nelson J."/>
            <person name="Phuntumart V."/>
            <person name="Qutob D."/>
            <person name="Rehmany A."/>
            <person name="Rougon-Cardoso A."/>
            <person name="Ryden P."/>
            <person name="Torto-Alalibo T."/>
            <person name="Studholme D."/>
            <person name="Wang Y."/>
            <person name="Win J."/>
            <person name="Wood J."/>
            <person name="Clifton S.W."/>
            <person name="Rogers J."/>
            <person name="Van den Ackerveken G."/>
            <person name="Jones J.D."/>
            <person name="McDowell J.M."/>
            <person name="Beynon J."/>
            <person name="Tyler B.M."/>
        </authorList>
    </citation>
    <scope>NUCLEOTIDE SEQUENCE [LARGE SCALE GENOMIC DNA]</scope>
    <source>
        <strain evidence="3">Emoy2</strain>
    </source>
</reference>
<name>M4B8S1_HYAAE</name>
<dbReference type="EMBL" id="ABWE02001950">
    <property type="status" value="NOT_ANNOTATED_CDS"/>
    <property type="molecule type" value="Genomic_DNA"/>
</dbReference>